<dbReference type="OrthoDB" id="2429146at2759"/>
<proteinExistence type="predicted"/>
<sequence>MDALSRLPVKCLEHILRCISAMSAFQAGRALAALFRVNRHISRVTIPFLCNNLFKLTDDCFRSKASRLSRILIRTLVTKLPTSQVHPALFLGLDIDLNTKNNKTDANPCTMSSTSHRFNYHGRIRHLNIGISTFFKYNDAEIRKLYYPLELKYIHGEEFLDMYLKDRKDAICVEKRSQWCPEEIRLEIFRVLPSSYKPDYISPSNWDKVSTFLMTTDLRRVQSLHWVPRIPQLGSWFRPGVDRQSILQRCRSLSKLECSLPLHGLDALASAFSQSLKHLDVKSFLGSDLTLPVHIGHGWLDFPFLRILTVHASKHRLALDPLLLAQCPSLTEVKITDETYEYFCEDIVPCLPAKLPGLMKLYLKGWSALSFHPDTLESTKELTTLKLCTHRSEHCFIPPVTELNSCRGQSVEGEDEHRDGVGYQTAPTNVIARPQWTWFCDLPCLKYLALTSEFTCRFEFRMLQGCPALEYLRLYMRTTGREHGQVISERDLWLLSRSRIVAPKLRKLYMNGHWFIETPSALPQFLGQMFPKLERLVAKGWQNVAVESLVNVVRTEAQHIRVVRTDMEGPVTKDDKLELGMVPRSDVYMKTDEYMRNRFFCSGKEYCICLE</sequence>
<evidence type="ECO:0000313" key="2">
    <source>
        <dbReference type="Proteomes" id="UP000748756"/>
    </source>
</evidence>
<reference evidence="1" key="1">
    <citation type="journal article" date="2020" name="Fungal Divers.">
        <title>Resolving the Mortierellaceae phylogeny through synthesis of multi-gene phylogenetics and phylogenomics.</title>
        <authorList>
            <person name="Vandepol N."/>
            <person name="Liber J."/>
            <person name="Desiro A."/>
            <person name="Na H."/>
            <person name="Kennedy M."/>
            <person name="Barry K."/>
            <person name="Grigoriev I.V."/>
            <person name="Miller A.N."/>
            <person name="O'Donnell K."/>
            <person name="Stajich J.E."/>
            <person name="Bonito G."/>
        </authorList>
    </citation>
    <scope>NUCLEOTIDE SEQUENCE</scope>
    <source>
        <strain evidence="1">NRRL 6426</strain>
    </source>
</reference>
<organism evidence="1 2">
    <name type="scientific">Linnemannia schmuckeri</name>
    <dbReference type="NCBI Taxonomy" id="64567"/>
    <lineage>
        <taxon>Eukaryota</taxon>
        <taxon>Fungi</taxon>
        <taxon>Fungi incertae sedis</taxon>
        <taxon>Mucoromycota</taxon>
        <taxon>Mortierellomycotina</taxon>
        <taxon>Mortierellomycetes</taxon>
        <taxon>Mortierellales</taxon>
        <taxon>Mortierellaceae</taxon>
        <taxon>Linnemannia</taxon>
    </lineage>
</organism>
<comment type="caution">
    <text evidence="1">The sequence shown here is derived from an EMBL/GenBank/DDBJ whole genome shotgun (WGS) entry which is preliminary data.</text>
</comment>
<name>A0A9P5VF27_9FUNG</name>
<dbReference type="Gene3D" id="3.80.10.10">
    <property type="entry name" value="Ribonuclease Inhibitor"/>
    <property type="match status" value="1"/>
</dbReference>
<accession>A0A9P5VF27</accession>
<dbReference type="AlphaFoldDB" id="A0A9P5VF27"/>
<gene>
    <name evidence="1" type="ORF">BG015_003885</name>
</gene>
<evidence type="ECO:0000313" key="1">
    <source>
        <dbReference type="EMBL" id="KAF9156585.1"/>
    </source>
</evidence>
<dbReference type="Proteomes" id="UP000748756">
    <property type="component" value="Unassembled WGS sequence"/>
</dbReference>
<dbReference type="InterPro" id="IPR032675">
    <property type="entry name" value="LRR_dom_sf"/>
</dbReference>
<keyword evidence="2" id="KW-1185">Reference proteome</keyword>
<dbReference type="SUPFAM" id="SSF52047">
    <property type="entry name" value="RNI-like"/>
    <property type="match status" value="1"/>
</dbReference>
<dbReference type="EMBL" id="JAAAUQ010000019">
    <property type="protein sequence ID" value="KAF9156585.1"/>
    <property type="molecule type" value="Genomic_DNA"/>
</dbReference>
<evidence type="ECO:0008006" key="3">
    <source>
        <dbReference type="Google" id="ProtNLM"/>
    </source>
</evidence>
<protein>
    <recommendedName>
        <fullName evidence="3">F-box domain-containing protein</fullName>
    </recommendedName>
</protein>